<dbReference type="VEuPathDB" id="FungiDB:P175DRAFT_0561008"/>
<name>A0A2T5LM18_9EURO</name>
<comment type="caution">
    <text evidence="1">The sequence shown here is derived from an EMBL/GenBank/DDBJ whole genome shotgun (WGS) entry which is preliminary data.</text>
</comment>
<gene>
    <name evidence="1" type="ORF">P175DRAFT_0561008</name>
</gene>
<proteinExistence type="predicted"/>
<dbReference type="AlphaFoldDB" id="A0A2T5LM18"/>
<dbReference type="Proteomes" id="UP000244073">
    <property type="component" value="Unassembled WGS sequence"/>
</dbReference>
<dbReference type="EMBL" id="MSFN02000011">
    <property type="protein sequence ID" value="PTU17323.1"/>
    <property type="molecule type" value="Genomic_DNA"/>
</dbReference>
<protein>
    <submittedName>
        <fullName evidence="1">Uncharacterized protein</fullName>
    </submittedName>
</protein>
<reference evidence="1 2" key="1">
    <citation type="journal article" date="2018" name="Proc. Natl. Acad. Sci. U.S.A.">
        <title>Linking secondary metabolites to gene clusters through genome sequencing of six diverse Aspergillus species.</title>
        <authorList>
            <person name="Kaerboelling I."/>
            <person name="Vesth T.C."/>
            <person name="Frisvad J.C."/>
            <person name="Nybo J.L."/>
            <person name="Theobald S."/>
            <person name="Kuo A."/>
            <person name="Bowyer P."/>
            <person name="Matsuda Y."/>
            <person name="Mondo S."/>
            <person name="Lyhne E.K."/>
            <person name="Kogle M.E."/>
            <person name="Clum A."/>
            <person name="Lipzen A."/>
            <person name="Salamov A."/>
            <person name="Ngan C.Y."/>
            <person name="Daum C."/>
            <person name="Chiniquy J."/>
            <person name="Barry K."/>
            <person name="LaButti K."/>
            <person name="Haridas S."/>
            <person name="Simmons B.A."/>
            <person name="Magnuson J.K."/>
            <person name="Mortensen U.H."/>
            <person name="Larsen T.O."/>
            <person name="Grigoriev I.V."/>
            <person name="Baker S.E."/>
            <person name="Andersen M.R."/>
        </authorList>
    </citation>
    <scope>NUCLEOTIDE SEQUENCE [LARGE SCALE GENOMIC DNA]</scope>
    <source>
        <strain evidence="1 2">IBT 24754</strain>
    </source>
</reference>
<evidence type="ECO:0000313" key="1">
    <source>
        <dbReference type="EMBL" id="PTU17323.1"/>
    </source>
</evidence>
<dbReference type="GeneID" id="63817899"/>
<sequence length="170" mass="19108">MHGTLASSIKTDPAYFKPNDIPAFHHPLSRLSSIGSLLERAANLPVTVAPKLRTCICVETVPSVSSSSVVEFFETERKEMEALARIIRKFPNWGQTFPTLKRHSTYSFNAQANDLFYNPHIRSALYLYSPEPFKACDIISFDSKYCSTSFKLCIDDIGLVSPIEVLNTRD</sequence>
<evidence type="ECO:0000313" key="2">
    <source>
        <dbReference type="Proteomes" id="UP000244073"/>
    </source>
</evidence>
<dbReference type="RefSeq" id="XP_040748715.1">
    <property type="nucleotide sequence ID" value="XM_040901015.1"/>
</dbReference>
<organism evidence="1 2">
    <name type="scientific">Aspergillus ochraceoroseus IBT 24754</name>
    <dbReference type="NCBI Taxonomy" id="1392256"/>
    <lineage>
        <taxon>Eukaryota</taxon>
        <taxon>Fungi</taxon>
        <taxon>Dikarya</taxon>
        <taxon>Ascomycota</taxon>
        <taxon>Pezizomycotina</taxon>
        <taxon>Eurotiomycetes</taxon>
        <taxon>Eurotiomycetidae</taxon>
        <taxon>Eurotiales</taxon>
        <taxon>Aspergillaceae</taxon>
        <taxon>Aspergillus</taxon>
        <taxon>Aspergillus subgen. Nidulantes</taxon>
    </lineage>
</organism>
<accession>A0A2T5LM18</accession>